<gene>
    <name evidence="1" type="ORF">O181_008367</name>
</gene>
<name>A0A9Q3BNN2_9BASI</name>
<keyword evidence="2" id="KW-1185">Reference proteome</keyword>
<dbReference type="OrthoDB" id="2507171at2759"/>
<evidence type="ECO:0000313" key="1">
    <source>
        <dbReference type="EMBL" id="MBW0468652.1"/>
    </source>
</evidence>
<dbReference type="Proteomes" id="UP000765509">
    <property type="component" value="Unassembled WGS sequence"/>
</dbReference>
<reference evidence="1" key="1">
    <citation type="submission" date="2021-03" db="EMBL/GenBank/DDBJ databases">
        <title>Draft genome sequence of rust myrtle Austropuccinia psidii MF-1, a brazilian biotype.</title>
        <authorList>
            <person name="Quecine M.C."/>
            <person name="Pachon D.M.R."/>
            <person name="Bonatelli M.L."/>
            <person name="Correr F.H."/>
            <person name="Franceschini L.M."/>
            <person name="Leite T.F."/>
            <person name="Margarido G.R.A."/>
            <person name="Almeida C.A."/>
            <person name="Ferrarezi J.A."/>
            <person name="Labate C.A."/>
        </authorList>
    </citation>
    <scope>NUCLEOTIDE SEQUENCE</scope>
    <source>
        <strain evidence="1">MF-1</strain>
    </source>
</reference>
<dbReference type="AlphaFoldDB" id="A0A9Q3BNN2"/>
<evidence type="ECO:0000313" key="2">
    <source>
        <dbReference type="Proteomes" id="UP000765509"/>
    </source>
</evidence>
<protein>
    <submittedName>
        <fullName evidence="1">Uncharacterized protein</fullName>
    </submittedName>
</protein>
<accession>A0A9Q3BNN2</accession>
<dbReference type="EMBL" id="AVOT02001934">
    <property type="protein sequence ID" value="MBW0468652.1"/>
    <property type="molecule type" value="Genomic_DNA"/>
</dbReference>
<sequence>MTIVHKHGDINNNTDRLIRWPLPNNIKNDAYLPEEEFTQIPIEGNGATYLKTTSIEEARSSYTQEKNFRILFQFNSQDSKDNSLIHSLEEILRTPSDEGIFNLLDGIIYHRTTHTCVLKIVDRSLINLVMKEFHYRAFSRNIPEDRTRKY</sequence>
<comment type="caution">
    <text evidence="1">The sequence shown here is derived from an EMBL/GenBank/DDBJ whole genome shotgun (WGS) entry which is preliminary data.</text>
</comment>
<proteinExistence type="predicted"/>
<organism evidence="1 2">
    <name type="scientific">Austropuccinia psidii MF-1</name>
    <dbReference type="NCBI Taxonomy" id="1389203"/>
    <lineage>
        <taxon>Eukaryota</taxon>
        <taxon>Fungi</taxon>
        <taxon>Dikarya</taxon>
        <taxon>Basidiomycota</taxon>
        <taxon>Pucciniomycotina</taxon>
        <taxon>Pucciniomycetes</taxon>
        <taxon>Pucciniales</taxon>
        <taxon>Sphaerophragmiaceae</taxon>
        <taxon>Austropuccinia</taxon>
    </lineage>
</organism>